<feature type="compositionally biased region" description="Low complexity" evidence="1">
    <location>
        <begin position="514"/>
        <end position="525"/>
    </location>
</feature>
<dbReference type="Proteomes" id="UP000012073">
    <property type="component" value="Unassembled WGS sequence"/>
</dbReference>
<feature type="domain" description="RNase NYN" evidence="2">
    <location>
        <begin position="590"/>
        <end position="717"/>
    </location>
</feature>
<evidence type="ECO:0000313" key="4">
    <source>
        <dbReference type="Proteomes" id="UP000012073"/>
    </source>
</evidence>
<dbReference type="Gramene" id="CDF32589">
    <property type="protein sequence ID" value="CDF32589"/>
    <property type="gene ID" value="CHC_T00008201001"/>
</dbReference>
<dbReference type="Gene3D" id="3.40.50.11980">
    <property type="match status" value="1"/>
</dbReference>
<proteinExistence type="predicted"/>
<reference evidence="4" key="1">
    <citation type="journal article" date="2013" name="Proc. Natl. Acad. Sci. U.S.A.">
        <title>Genome structure and metabolic features in the red seaweed Chondrus crispus shed light on evolution of the Archaeplastida.</title>
        <authorList>
            <person name="Collen J."/>
            <person name="Porcel B."/>
            <person name="Carre W."/>
            <person name="Ball S.G."/>
            <person name="Chaparro C."/>
            <person name="Tonon T."/>
            <person name="Barbeyron T."/>
            <person name="Michel G."/>
            <person name="Noel B."/>
            <person name="Valentin K."/>
            <person name="Elias M."/>
            <person name="Artiguenave F."/>
            <person name="Arun A."/>
            <person name="Aury J.M."/>
            <person name="Barbosa-Neto J.F."/>
            <person name="Bothwell J.H."/>
            <person name="Bouget F.Y."/>
            <person name="Brillet L."/>
            <person name="Cabello-Hurtado F."/>
            <person name="Capella-Gutierrez S."/>
            <person name="Charrier B."/>
            <person name="Cladiere L."/>
            <person name="Cock J.M."/>
            <person name="Coelho S.M."/>
            <person name="Colleoni C."/>
            <person name="Czjzek M."/>
            <person name="Da Silva C."/>
            <person name="Delage L."/>
            <person name="Denoeud F."/>
            <person name="Deschamps P."/>
            <person name="Dittami S.M."/>
            <person name="Gabaldon T."/>
            <person name="Gachon C.M."/>
            <person name="Groisillier A."/>
            <person name="Herve C."/>
            <person name="Jabbari K."/>
            <person name="Katinka M."/>
            <person name="Kloareg B."/>
            <person name="Kowalczyk N."/>
            <person name="Labadie K."/>
            <person name="Leblanc C."/>
            <person name="Lopez P.J."/>
            <person name="McLachlan D.H."/>
            <person name="Meslet-Cladiere L."/>
            <person name="Moustafa A."/>
            <person name="Nehr Z."/>
            <person name="Nyvall Collen P."/>
            <person name="Panaud O."/>
            <person name="Partensky F."/>
            <person name="Poulain J."/>
            <person name="Rensing S.A."/>
            <person name="Rousvoal S."/>
            <person name="Samson G."/>
            <person name="Symeonidi A."/>
            <person name="Weissenbach J."/>
            <person name="Zambounis A."/>
            <person name="Wincker P."/>
            <person name="Boyen C."/>
        </authorList>
    </citation>
    <scope>NUCLEOTIDE SEQUENCE [LARGE SCALE GENOMIC DNA]</scope>
    <source>
        <strain evidence="4">cv. Stackhouse</strain>
    </source>
</reference>
<feature type="compositionally biased region" description="Basic and acidic residues" evidence="1">
    <location>
        <begin position="472"/>
        <end position="485"/>
    </location>
</feature>
<organism evidence="3 4">
    <name type="scientific">Chondrus crispus</name>
    <name type="common">Carrageen Irish moss</name>
    <name type="synonym">Polymorpha crispa</name>
    <dbReference type="NCBI Taxonomy" id="2769"/>
    <lineage>
        <taxon>Eukaryota</taxon>
        <taxon>Rhodophyta</taxon>
        <taxon>Florideophyceae</taxon>
        <taxon>Rhodymeniophycidae</taxon>
        <taxon>Gigartinales</taxon>
        <taxon>Gigartinaceae</taxon>
        <taxon>Chondrus</taxon>
    </lineage>
</organism>
<dbReference type="KEGG" id="ccp:CHC_T00008201001"/>
<dbReference type="RefSeq" id="XP_005712360.1">
    <property type="nucleotide sequence ID" value="XM_005712303.1"/>
</dbReference>
<gene>
    <name evidence="3" type="ORF">CHC_T00008201001</name>
</gene>
<evidence type="ECO:0000256" key="1">
    <source>
        <dbReference type="SAM" id="MobiDB-lite"/>
    </source>
</evidence>
<dbReference type="OrthoDB" id="392925at2759"/>
<evidence type="ECO:0000259" key="2">
    <source>
        <dbReference type="Pfam" id="PF11977"/>
    </source>
</evidence>
<protein>
    <recommendedName>
        <fullName evidence="2">RNase NYN domain-containing protein</fullName>
    </recommendedName>
</protein>
<evidence type="ECO:0000313" key="3">
    <source>
        <dbReference type="EMBL" id="CDF32589.1"/>
    </source>
</evidence>
<feature type="region of interest" description="Disordered" evidence="1">
    <location>
        <begin position="465"/>
        <end position="561"/>
    </location>
</feature>
<dbReference type="AlphaFoldDB" id="R7Q3K0"/>
<sequence>MSSLYVKVYYGDSTYRIFLQPSSSTVCLPSFQALCEALIDQLNFHANIPSLLDPTHSPYLVFCVGEDGYHRVLDDLSFRKAIKLANGKNRIALRVLSRRRYQREHVQQVQSYAHKKVMNPLRETGKFSVQRKLICSKHKCYSTVYLLSPSRLLKLFQDFRQHNDVSSVSLALNHLDQCINHHDGDSSALRHRRYDLASLFSEFLAEAVLPVSGCVSTRLRSRFGAKLQKVLREFGVSVYTSESAAEAVAVVFRCKRASQNVRRLYSRAISRAIPRCQTSAAEKLGHRCSCECVALRNAPQTAGDAAPTPDPNSAADSDQEHLPVSYYLNEINQLRNVAETKVKRSFRRLKDAYKQSGQDPSFKPSRKLCRKIEHAVFHYLRKNVSDPQKAVHKRMGDELAAIVVRKLVHAGLDEGFIDETSRLVVMMAYDDAVRELAWQWANMEKMQTTTALSAKMTDQKVSTRYSSTATESADKHHDRINKDSKSQSLYMASVKIRRKSDVKRPKPSTPAYLSAPAESSRPPSSKHARISDYSQESDSSLAKRRTSFRNKHKPVSSESRLSRADLEDIFRPRWRQKILAKSNMPQDRVDVVIDGRNVAKYYGSEKPQWHLLVNVLRDYEQYGMKAVPALWEKDIKDFRSEAEKRLKNVYFSVVPEKEDDDLNALFLAHEENAIILSNDQFRDHIRFQFTPDASLRLAEFVQRNRLSYTIKGDKFFPGKSRGGPRIAAKKQTVRKDQEQK</sequence>
<dbReference type="GeneID" id="17320077"/>
<feature type="region of interest" description="Disordered" evidence="1">
    <location>
        <begin position="717"/>
        <end position="740"/>
    </location>
</feature>
<feature type="compositionally biased region" description="Basic residues" evidence="1">
    <location>
        <begin position="542"/>
        <end position="554"/>
    </location>
</feature>
<keyword evidence="4" id="KW-1185">Reference proteome</keyword>
<dbReference type="InterPro" id="IPR021869">
    <property type="entry name" value="RNase_Zc3h12_NYN"/>
</dbReference>
<dbReference type="EMBL" id="HG001524">
    <property type="protein sequence ID" value="CDF32589.1"/>
    <property type="molecule type" value="Genomic_DNA"/>
</dbReference>
<name>R7Q3K0_CHOCR</name>
<accession>R7Q3K0</accession>
<dbReference type="Pfam" id="PF11977">
    <property type="entry name" value="RNase_Zc3h12a"/>
    <property type="match status" value="1"/>
</dbReference>